<sequence>MMEFQPTTQIKTSTQTLVRTIGNVNNSIIPPAPPSTTYHISLVTKRKTLTGVLSFRDIRISTDSTEILGINDEVGIQFSWML</sequence>
<evidence type="ECO:0000313" key="1">
    <source>
        <dbReference type="EMBL" id="KAA6401846.1"/>
    </source>
</evidence>
<gene>
    <name evidence="1" type="ORF">EZS28_002623</name>
</gene>
<evidence type="ECO:0000313" key="2">
    <source>
        <dbReference type="Proteomes" id="UP000324800"/>
    </source>
</evidence>
<proteinExistence type="predicted"/>
<reference evidence="1 2" key="1">
    <citation type="submission" date="2019-03" db="EMBL/GenBank/DDBJ databases">
        <title>Single cell metagenomics reveals metabolic interactions within the superorganism composed of flagellate Streblomastix strix and complex community of Bacteroidetes bacteria on its surface.</title>
        <authorList>
            <person name="Treitli S.C."/>
            <person name="Kolisko M."/>
            <person name="Husnik F."/>
            <person name="Keeling P."/>
            <person name="Hampl V."/>
        </authorList>
    </citation>
    <scope>NUCLEOTIDE SEQUENCE [LARGE SCALE GENOMIC DNA]</scope>
    <source>
        <strain evidence="1">ST1C</strain>
    </source>
</reference>
<dbReference type="Proteomes" id="UP000324800">
    <property type="component" value="Unassembled WGS sequence"/>
</dbReference>
<name>A0A5J4X523_9EUKA</name>
<accession>A0A5J4X523</accession>
<protein>
    <submittedName>
        <fullName evidence="1">Uncharacterized protein</fullName>
    </submittedName>
</protein>
<dbReference type="EMBL" id="SNRW01000326">
    <property type="protein sequence ID" value="KAA6401846.1"/>
    <property type="molecule type" value="Genomic_DNA"/>
</dbReference>
<dbReference type="AlphaFoldDB" id="A0A5J4X523"/>
<organism evidence="1 2">
    <name type="scientific">Streblomastix strix</name>
    <dbReference type="NCBI Taxonomy" id="222440"/>
    <lineage>
        <taxon>Eukaryota</taxon>
        <taxon>Metamonada</taxon>
        <taxon>Preaxostyla</taxon>
        <taxon>Oxymonadida</taxon>
        <taxon>Streblomastigidae</taxon>
        <taxon>Streblomastix</taxon>
    </lineage>
</organism>
<comment type="caution">
    <text evidence="1">The sequence shown here is derived from an EMBL/GenBank/DDBJ whole genome shotgun (WGS) entry which is preliminary data.</text>
</comment>